<dbReference type="OrthoDB" id="196717at2759"/>
<evidence type="ECO:0000313" key="2">
    <source>
        <dbReference type="EMBL" id="KAG8035379.1"/>
    </source>
</evidence>
<name>A0A8J5RA83_9HYME</name>
<reference evidence="2" key="2">
    <citation type="submission" date="2021-04" db="EMBL/GenBank/DDBJ databases">
        <title>Genome-wide patterns of bracovirus chromosomal integration into multiple host tissues during parasitism.</title>
        <authorList>
            <person name="Chebbi M.A.C."/>
        </authorList>
    </citation>
    <scope>NUCLEOTIDE SEQUENCE</scope>
    <source>
        <tissue evidence="2">Whole body</tissue>
    </source>
</reference>
<feature type="compositionally biased region" description="Basic residues" evidence="1">
    <location>
        <begin position="50"/>
        <end position="59"/>
    </location>
</feature>
<dbReference type="AlphaFoldDB" id="A0A8J5RA83"/>
<reference evidence="2" key="1">
    <citation type="submission" date="2020-03" db="EMBL/GenBank/DDBJ databases">
        <authorList>
            <person name="Chebbi M.A."/>
            <person name="Drezen J.M."/>
        </authorList>
    </citation>
    <scope>NUCLEOTIDE SEQUENCE</scope>
    <source>
        <tissue evidence="2">Whole body</tissue>
    </source>
</reference>
<organism evidence="2 3">
    <name type="scientific">Cotesia typhae</name>
    <dbReference type="NCBI Taxonomy" id="2053667"/>
    <lineage>
        <taxon>Eukaryota</taxon>
        <taxon>Metazoa</taxon>
        <taxon>Ecdysozoa</taxon>
        <taxon>Arthropoda</taxon>
        <taxon>Hexapoda</taxon>
        <taxon>Insecta</taxon>
        <taxon>Pterygota</taxon>
        <taxon>Neoptera</taxon>
        <taxon>Endopterygota</taxon>
        <taxon>Hymenoptera</taxon>
        <taxon>Apocrita</taxon>
        <taxon>Ichneumonoidea</taxon>
        <taxon>Braconidae</taxon>
        <taxon>Microgastrinae</taxon>
        <taxon>Cotesia</taxon>
    </lineage>
</organism>
<dbReference type="Proteomes" id="UP000729913">
    <property type="component" value="Unassembled WGS sequence"/>
</dbReference>
<keyword evidence="3" id="KW-1185">Reference proteome</keyword>
<gene>
    <name evidence="2" type="ORF">G9C98_006825</name>
</gene>
<accession>A0A8J5RA83</accession>
<evidence type="ECO:0000313" key="3">
    <source>
        <dbReference type="Proteomes" id="UP000729913"/>
    </source>
</evidence>
<dbReference type="EMBL" id="JAAOIC020000060">
    <property type="protein sequence ID" value="KAG8035379.1"/>
    <property type="molecule type" value="Genomic_DNA"/>
</dbReference>
<comment type="caution">
    <text evidence="2">The sequence shown here is derived from an EMBL/GenBank/DDBJ whole genome shotgun (WGS) entry which is preliminary data.</text>
</comment>
<proteinExistence type="predicted"/>
<evidence type="ECO:0000256" key="1">
    <source>
        <dbReference type="SAM" id="MobiDB-lite"/>
    </source>
</evidence>
<feature type="region of interest" description="Disordered" evidence="1">
    <location>
        <begin position="37"/>
        <end position="59"/>
    </location>
</feature>
<protein>
    <submittedName>
        <fullName evidence="2">Uncharacterized protein</fullName>
    </submittedName>
</protein>
<sequence>MFQGTSIWVAFDFLKYSSQVCLEICNHLKIMLFRIPYSNDSDKNGTNRLQRTKSTKKHH</sequence>